<dbReference type="AlphaFoldDB" id="A0A101M2X6"/>
<comment type="caution">
    <text evidence="1">The sequence shown here is derived from an EMBL/GenBank/DDBJ whole genome shotgun (WGS) entry which is preliminary data.</text>
</comment>
<geneLocation type="mitochondrion" evidence="1"/>
<proteinExistence type="predicted"/>
<name>A0A101M2X6_PICGL</name>
<dbReference type="EMBL" id="LKAM01000002">
    <property type="protein sequence ID" value="KUM49948.1"/>
    <property type="molecule type" value="Genomic_DNA"/>
</dbReference>
<keyword evidence="1" id="KW-0496">Mitochondrion</keyword>
<reference evidence="1" key="1">
    <citation type="journal article" date="2015" name="Genome Biol. Evol.">
        <title>Organellar Genomes of White Spruce (Picea glauca): Assembly and Annotation.</title>
        <authorList>
            <person name="Jackman S.D."/>
            <person name="Warren R.L."/>
            <person name="Gibb E.A."/>
            <person name="Vandervalk B.P."/>
            <person name="Mohamadi H."/>
            <person name="Chu J."/>
            <person name="Raymond A."/>
            <person name="Pleasance S."/>
            <person name="Coope R."/>
            <person name="Wildung M.R."/>
            <person name="Ritland C.E."/>
            <person name="Bousquet J."/>
            <person name="Jones S.J."/>
            <person name="Bohlmann J."/>
            <person name="Birol I."/>
        </authorList>
    </citation>
    <scope>NUCLEOTIDE SEQUENCE [LARGE SCALE GENOMIC DNA]</scope>
    <source>
        <tissue evidence="1">Flushing bud</tissue>
    </source>
</reference>
<accession>A0A101M2X6</accession>
<evidence type="ECO:0000313" key="1">
    <source>
        <dbReference type="EMBL" id="KUM49948.1"/>
    </source>
</evidence>
<sequence>MDCAGTLNTLDYYGCFSRLWVSRCCWVTMCLSVNCLRLYLCTMPPVPMPLRPMPSLLQGHAKELHPNKQRLSKAQSLACFFRTMNPRNFPDDTPKKHFRGFIFRLCCLSLRKTCRKSAKWSSPLRLFTARSST</sequence>
<protein>
    <submittedName>
        <fullName evidence="1">Uncharacterized protein</fullName>
    </submittedName>
</protein>
<organism evidence="1">
    <name type="scientific">Picea glauca</name>
    <name type="common">White spruce</name>
    <name type="synonym">Pinus glauca</name>
    <dbReference type="NCBI Taxonomy" id="3330"/>
    <lineage>
        <taxon>Eukaryota</taxon>
        <taxon>Viridiplantae</taxon>
        <taxon>Streptophyta</taxon>
        <taxon>Embryophyta</taxon>
        <taxon>Tracheophyta</taxon>
        <taxon>Spermatophyta</taxon>
        <taxon>Pinopsida</taxon>
        <taxon>Pinidae</taxon>
        <taxon>Conifers I</taxon>
        <taxon>Pinales</taxon>
        <taxon>Pinaceae</taxon>
        <taxon>Picea</taxon>
    </lineage>
</organism>
<gene>
    <name evidence="1" type="ORF">ABT39_MTgene3176</name>
</gene>